<gene>
    <name evidence="14" type="ORF">PLEPLA_LOCUS43835</name>
</gene>
<keyword evidence="9" id="KW-0539">Nucleus</keyword>
<keyword evidence="6" id="KW-0862">Zinc</keyword>
<protein>
    <recommendedName>
        <fullName evidence="13">C2H2-type domain-containing protein</fullName>
    </recommendedName>
</protein>
<evidence type="ECO:0000256" key="6">
    <source>
        <dbReference type="ARBA" id="ARBA00022833"/>
    </source>
</evidence>
<feature type="region of interest" description="Disordered" evidence="12">
    <location>
        <begin position="242"/>
        <end position="316"/>
    </location>
</feature>
<evidence type="ECO:0000256" key="4">
    <source>
        <dbReference type="ARBA" id="ARBA00022737"/>
    </source>
</evidence>
<proteinExistence type="inferred from homology"/>
<evidence type="ECO:0000256" key="11">
    <source>
        <dbReference type="SAM" id="Coils"/>
    </source>
</evidence>
<feature type="compositionally biased region" description="Basic and acidic residues" evidence="12">
    <location>
        <begin position="377"/>
        <end position="387"/>
    </location>
</feature>
<dbReference type="GO" id="GO:0000981">
    <property type="term" value="F:DNA-binding transcription factor activity, RNA polymerase II-specific"/>
    <property type="evidence" value="ECO:0007669"/>
    <property type="project" value="TreeGrafter"/>
</dbReference>
<name>A0A9N7VUM8_PLEPL</name>
<evidence type="ECO:0000256" key="9">
    <source>
        <dbReference type="ARBA" id="ARBA00023242"/>
    </source>
</evidence>
<dbReference type="PROSITE" id="PS00028">
    <property type="entry name" value="ZINC_FINGER_C2H2_1"/>
    <property type="match status" value="5"/>
</dbReference>
<feature type="domain" description="C2H2-type" evidence="13">
    <location>
        <begin position="441"/>
        <end position="468"/>
    </location>
</feature>
<evidence type="ECO:0000256" key="10">
    <source>
        <dbReference type="PROSITE-ProRule" id="PRU00042"/>
    </source>
</evidence>
<comment type="subcellular location">
    <subcellularLocation>
        <location evidence="1">Nucleus</location>
    </subcellularLocation>
</comment>
<dbReference type="SUPFAM" id="SSF57667">
    <property type="entry name" value="beta-beta-alpha zinc fingers"/>
    <property type="match status" value="3"/>
</dbReference>
<comment type="caution">
    <text evidence="14">The sequence shown here is derived from an EMBL/GenBank/DDBJ whole genome shotgun (WGS) entry which is preliminary data.</text>
</comment>
<evidence type="ECO:0000256" key="3">
    <source>
        <dbReference type="ARBA" id="ARBA00022723"/>
    </source>
</evidence>
<evidence type="ECO:0000259" key="13">
    <source>
        <dbReference type="PROSITE" id="PS50157"/>
    </source>
</evidence>
<dbReference type="AlphaFoldDB" id="A0A9N7VUM8"/>
<keyword evidence="15" id="KW-1185">Reference proteome</keyword>
<reference evidence="14" key="1">
    <citation type="submission" date="2020-03" db="EMBL/GenBank/DDBJ databases">
        <authorList>
            <person name="Weist P."/>
        </authorList>
    </citation>
    <scope>NUCLEOTIDE SEQUENCE</scope>
</reference>
<feature type="domain" description="C2H2-type" evidence="13">
    <location>
        <begin position="498"/>
        <end position="525"/>
    </location>
</feature>
<evidence type="ECO:0000256" key="1">
    <source>
        <dbReference type="ARBA" id="ARBA00004123"/>
    </source>
</evidence>
<feature type="compositionally biased region" description="Acidic residues" evidence="12">
    <location>
        <begin position="256"/>
        <end position="267"/>
    </location>
</feature>
<keyword evidence="3" id="KW-0479">Metal-binding</keyword>
<dbReference type="FunFam" id="3.30.160.60:FF:001344">
    <property type="entry name" value="Zinc finger protein 16 like"/>
    <property type="match status" value="2"/>
</dbReference>
<feature type="region of interest" description="Disordered" evidence="12">
    <location>
        <begin position="162"/>
        <end position="217"/>
    </location>
</feature>
<dbReference type="InterPro" id="IPR036236">
    <property type="entry name" value="Znf_C2H2_sf"/>
</dbReference>
<comment type="similarity">
    <text evidence="2">Belongs to the krueppel C2H2-type zinc-finger protein family.</text>
</comment>
<keyword evidence="8" id="KW-0804">Transcription</keyword>
<feature type="region of interest" description="Disordered" evidence="12">
    <location>
        <begin position="110"/>
        <end position="136"/>
    </location>
</feature>
<feature type="region of interest" description="Disordered" evidence="12">
    <location>
        <begin position="1"/>
        <end position="35"/>
    </location>
</feature>
<evidence type="ECO:0000256" key="2">
    <source>
        <dbReference type="ARBA" id="ARBA00006991"/>
    </source>
</evidence>
<keyword evidence="11" id="KW-0175">Coiled coil</keyword>
<dbReference type="SMART" id="SM00355">
    <property type="entry name" value="ZnF_C2H2"/>
    <property type="match status" value="6"/>
</dbReference>
<evidence type="ECO:0000256" key="5">
    <source>
        <dbReference type="ARBA" id="ARBA00022771"/>
    </source>
</evidence>
<evidence type="ECO:0000256" key="12">
    <source>
        <dbReference type="SAM" id="MobiDB-lite"/>
    </source>
</evidence>
<evidence type="ECO:0000256" key="8">
    <source>
        <dbReference type="ARBA" id="ARBA00023163"/>
    </source>
</evidence>
<keyword evidence="7" id="KW-0805">Transcription regulation</keyword>
<dbReference type="GO" id="GO:0008270">
    <property type="term" value="F:zinc ion binding"/>
    <property type="evidence" value="ECO:0007669"/>
    <property type="project" value="UniProtKB-KW"/>
</dbReference>
<dbReference type="Gene3D" id="3.30.160.60">
    <property type="entry name" value="Classic Zinc Finger"/>
    <property type="match status" value="5"/>
</dbReference>
<evidence type="ECO:0000313" key="14">
    <source>
        <dbReference type="EMBL" id="CAB1456054.1"/>
    </source>
</evidence>
<feature type="domain" description="C2H2-type" evidence="13">
    <location>
        <begin position="470"/>
        <end position="497"/>
    </location>
</feature>
<dbReference type="InterPro" id="IPR013087">
    <property type="entry name" value="Znf_C2H2_type"/>
</dbReference>
<dbReference type="GO" id="GO:0003677">
    <property type="term" value="F:DNA binding"/>
    <property type="evidence" value="ECO:0007669"/>
    <property type="project" value="UniProtKB-KW"/>
</dbReference>
<organism evidence="14 15">
    <name type="scientific">Pleuronectes platessa</name>
    <name type="common">European plaice</name>
    <dbReference type="NCBI Taxonomy" id="8262"/>
    <lineage>
        <taxon>Eukaryota</taxon>
        <taxon>Metazoa</taxon>
        <taxon>Chordata</taxon>
        <taxon>Craniata</taxon>
        <taxon>Vertebrata</taxon>
        <taxon>Euteleostomi</taxon>
        <taxon>Actinopterygii</taxon>
        <taxon>Neopterygii</taxon>
        <taxon>Teleostei</taxon>
        <taxon>Neoteleostei</taxon>
        <taxon>Acanthomorphata</taxon>
        <taxon>Carangaria</taxon>
        <taxon>Pleuronectiformes</taxon>
        <taxon>Pleuronectoidei</taxon>
        <taxon>Pleuronectidae</taxon>
        <taxon>Pleuronectes</taxon>
    </lineage>
</organism>
<feature type="compositionally biased region" description="Polar residues" evidence="12">
    <location>
        <begin position="358"/>
        <end position="370"/>
    </location>
</feature>
<keyword evidence="4" id="KW-0677">Repeat</keyword>
<accession>A0A9N7VUM8</accession>
<dbReference type="PANTHER" id="PTHR24394">
    <property type="entry name" value="ZINC FINGER PROTEIN"/>
    <property type="match status" value="1"/>
</dbReference>
<feature type="compositionally biased region" description="Basic and acidic residues" evidence="12">
    <location>
        <begin position="177"/>
        <end position="187"/>
    </location>
</feature>
<evidence type="ECO:0000313" key="15">
    <source>
        <dbReference type="Proteomes" id="UP001153269"/>
    </source>
</evidence>
<feature type="region of interest" description="Disordered" evidence="12">
    <location>
        <begin position="358"/>
        <end position="399"/>
    </location>
</feature>
<dbReference type="FunFam" id="3.30.160.60:FF:000761">
    <property type="entry name" value="Zinc finger protein 449"/>
    <property type="match status" value="1"/>
</dbReference>
<dbReference type="OrthoDB" id="6077919at2759"/>
<dbReference type="Proteomes" id="UP001153269">
    <property type="component" value="Unassembled WGS sequence"/>
</dbReference>
<feature type="coiled-coil region" evidence="11">
    <location>
        <begin position="79"/>
        <end position="106"/>
    </location>
</feature>
<dbReference type="GO" id="GO:0005634">
    <property type="term" value="C:nucleus"/>
    <property type="evidence" value="ECO:0007669"/>
    <property type="project" value="UniProtKB-SubCell"/>
</dbReference>
<evidence type="ECO:0000256" key="7">
    <source>
        <dbReference type="ARBA" id="ARBA00023015"/>
    </source>
</evidence>
<feature type="domain" description="C2H2-type" evidence="13">
    <location>
        <begin position="526"/>
        <end position="550"/>
    </location>
</feature>
<sequence length="550" mass="60573">MSRKRNYSFAETSLSPPPHGAFMEPSGSASRTDGDFLELEPDEELLFSVNDITEHLGRNITLVLETALSEIRKMVSIRIRVLKMELREKTEEIDVLKARLDIVQKDGRDQFPSAATAEPSTESGYKKPNNADPRRVKGVMTAVKKENIDAICDYLMKDKNSRGCTEIDGDQSSQTNGEREARPEQDPHSLTLWPDSGMAGSGSGHGDSESTTDDIFSMLPSGSKRMYDYEWITPIEYSSDLKVMKDPDCDNTLTGETDDDDDDDEDETSRREGDGLDQDQVPLSHVQPSDFTVEPLSSSGDGGSPLDGNTDNPEAGQQFTSHTYICSLCGTFCPDSMFLEEHIKLIHSDSAGAQTLQALQSTSSAVPTMGSSSSDSMRSEKEQHEDGTGPGAGVGISRGGGLVKKEIKIEGGYECGDCGRHFNYLGNLRQHQRIHTGEKPFMCPECGERFRHAARLKSHRLVHSGAQSPFPCPQCGKGFSVLSGLKRHQRVHTGESPYACPQCGRRFKELGNLYTHQRIHSGATPYCCQQCGRSFRHLGTYKSHRCTPAQ</sequence>
<dbReference type="PROSITE" id="PS50157">
    <property type="entry name" value="ZINC_FINGER_C2H2_2"/>
    <property type="match status" value="5"/>
</dbReference>
<dbReference type="FunFam" id="3.30.160.60:FF:001498">
    <property type="entry name" value="Zinc finger protein 404"/>
    <property type="match status" value="1"/>
</dbReference>
<feature type="domain" description="C2H2-type" evidence="13">
    <location>
        <begin position="413"/>
        <end position="440"/>
    </location>
</feature>
<dbReference type="Pfam" id="PF00096">
    <property type="entry name" value="zf-C2H2"/>
    <property type="match status" value="4"/>
</dbReference>
<dbReference type="EMBL" id="CADEAL010004283">
    <property type="protein sequence ID" value="CAB1456054.1"/>
    <property type="molecule type" value="Genomic_DNA"/>
</dbReference>
<feature type="compositionally biased region" description="Gly residues" evidence="12">
    <location>
        <begin position="388"/>
        <end position="399"/>
    </location>
</feature>
<dbReference type="PANTHER" id="PTHR24394:SF48">
    <property type="entry name" value="ZINC FINGER PROTEIN 771"/>
    <property type="match status" value="1"/>
</dbReference>
<keyword evidence="5 10" id="KW-0863">Zinc-finger</keyword>